<evidence type="ECO:0000256" key="1">
    <source>
        <dbReference type="SAM" id="MobiDB-lite"/>
    </source>
</evidence>
<organism evidence="2">
    <name type="scientific">Methylobacterium bullatum</name>
    <dbReference type="NCBI Taxonomy" id="570505"/>
    <lineage>
        <taxon>Bacteria</taxon>
        <taxon>Pseudomonadati</taxon>
        <taxon>Pseudomonadota</taxon>
        <taxon>Alphaproteobacteria</taxon>
        <taxon>Hyphomicrobiales</taxon>
        <taxon>Methylobacteriaceae</taxon>
        <taxon>Methylobacterium</taxon>
    </lineage>
</organism>
<protein>
    <submittedName>
        <fullName evidence="2">Uncharacterized protein</fullName>
    </submittedName>
</protein>
<evidence type="ECO:0000313" key="2">
    <source>
        <dbReference type="EMBL" id="CAA2099484.1"/>
    </source>
</evidence>
<dbReference type="AlphaFoldDB" id="A0A679IKH2"/>
<dbReference type="EMBL" id="LR743504">
    <property type="protein sequence ID" value="CAA2099484.1"/>
    <property type="molecule type" value="Genomic_DNA"/>
</dbReference>
<accession>A0A679IKH2</accession>
<proteinExistence type="predicted"/>
<reference evidence="2" key="1">
    <citation type="submission" date="2019-12" db="EMBL/GenBank/DDBJ databases">
        <authorList>
            <person name="Cremers G."/>
        </authorList>
    </citation>
    <scope>NUCLEOTIDE SEQUENCE</scope>
    <source>
        <strain evidence="2">Mbul1</strain>
    </source>
</reference>
<gene>
    <name evidence="2" type="ORF">MBUL_00176</name>
</gene>
<sequence length="44" mass="4738">MANRLTLNTVAEVTASAGLEGGLQTPQRSLEGSFEAAPRHLRMR</sequence>
<feature type="region of interest" description="Disordered" evidence="1">
    <location>
        <begin position="22"/>
        <end position="44"/>
    </location>
</feature>
<name>A0A679IKH2_9HYPH</name>